<dbReference type="STRING" id="373668.SAMN05421786_102651"/>
<comment type="similarity">
    <text evidence="1">Belongs to the glycosyltransferase 2 family. WaaE/KdtX subfamily.</text>
</comment>
<evidence type="ECO:0000313" key="4">
    <source>
        <dbReference type="Proteomes" id="UP000186744"/>
    </source>
</evidence>
<dbReference type="GO" id="GO:0016740">
    <property type="term" value="F:transferase activity"/>
    <property type="evidence" value="ECO:0007669"/>
    <property type="project" value="UniProtKB-KW"/>
</dbReference>
<dbReference type="InterPro" id="IPR001173">
    <property type="entry name" value="Glyco_trans_2-like"/>
</dbReference>
<dbReference type="PANTHER" id="PTHR43630">
    <property type="entry name" value="POLY-BETA-1,6-N-ACETYL-D-GLUCOSAMINE SYNTHASE"/>
    <property type="match status" value="1"/>
</dbReference>
<evidence type="ECO:0000313" key="3">
    <source>
        <dbReference type="EMBL" id="SIS86278.1"/>
    </source>
</evidence>
<dbReference type="Pfam" id="PF00535">
    <property type="entry name" value="Glycos_transf_2"/>
    <property type="match status" value="1"/>
</dbReference>
<gene>
    <name evidence="3" type="ORF">SAMN05421786_102651</name>
</gene>
<dbReference type="PANTHER" id="PTHR43630:SF2">
    <property type="entry name" value="GLYCOSYLTRANSFERASE"/>
    <property type="match status" value="1"/>
</dbReference>
<evidence type="ECO:0000256" key="1">
    <source>
        <dbReference type="ARBA" id="ARBA00038494"/>
    </source>
</evidence>
<organism evidence="3 4">
    <name type="scientific">Chryseobacterium ureilyticum</name>
    <dbReference type="NCBI Taxonomy" id="373668"/>
    <lineage>
        <taxon>Bacteria</taxon>
        <taxon>Pseudomonadati</taxon>
        <taxon>Bacteroidota</taxon>
        <taxon>Flavobacteriia</taxon>
        <taxon>Flavobacteriales</taxon>
        <taxon>Weeksellaceae</taxon>
        <taxon>Chryseobacterium group</taxon>
        <taxon>Chryseobacterium</taxon>
    </lineage>
</organism>
<name>A0A1N7MJV2_9FLAO</name>
<dbReference type="InterPro" id="IPR029044">
    <property type="entry name" value="Nucleotide-diphossugar_trans"/>
</dbReference>
<dbReference type="Gene3D" id="3.90.550.10">
    <property type="entry name" value="Spore Coat Polysaccharide Biosynthesis Protein SpsA, Chain A"/>
    <property type="match status" value="1"/>
</dbReference>
<keyword evidence="4" id="KW-1185">Reference proteome</keyword>
<accession>A0A1N7MJV2</accession>
<evidence type="ECO:0000259" key="2">
    <source>
        <dbReference type="Pfam" id="PF00535"/>
    </source>
</evidence>
<sequence>MTDKKQIENDIKRDSNYFLTKQYVMMQISGLIITYNEEKNIQEVLECFDFCDEIIVIDSFSTDKTVDIAKKFPNVKVIQNKFEDFTKQRNLALDAATHDWVLFLDGDERITPALRTEIIEELNKPEQKDAYYFYRKFFFAKKPIHFSGTQSDKNFRLFRKSKARYMAGKKVHETLDVNGAIGVLKNKLLHYSVSDYESYKQKMIHYGVLKGKELAAKGKKYSIGVQYLKTAFKFFKAYIMRLGILDGKEGYQLSYLQSLSVFETYESLKKEQN</sequence>
<dbReference type="Proteomes" id="UP000186744">
    <property type="component" value="Unassembled WGS sequence"/>
</dbReference>
<dbReference type="EMBL" id="FTOL01000002">
    <property type="protein sequence ID" value="SIS86278.1"/>
    <property type="molecule type" value="Genomic_DNA"/>
</dbReference>
<protein>
    <submittedName>
        <fullName evidence="3">Glycosyltransferase involved in cell wall bisynthesis</fullName>
    </submittedName>
</protein>
<dbReference type="AlphaFoldDB" id="A0A1N7MJV2"/>
<feature type="domain" description="Glycosyltransferase 2-like" evidence="2">
    <location>
        <begin position="31"/>
        <end position="157"/>
    </location>
</feature>
<dbReference type="SUPFAM" id="SSF53448">
    <property type="entry name" value="Nucleotide-diphospho-sugar transferases"/>
    <property type="match status" value="1"/>
</dbReference>
<reference evidence="4" key="1">
    <citation type="submission" date="2017-01" db="EMBL/GenBank/DDBJ databases">
        <authorList>
            <person name="Varghese N."/>
            <person name="Submissions S."/>
        </authorList>
    </citation>
    <scope>NUCLEOTIDE SEQUENCE [LARGE SCALE GENOMIC DNA]</scope>
    <source>
        <strain evidence="4">DSM 18017</strain>
    </source>
</reference>
<dbReference type="CDD" id="cd02511">
    <property type="entry name" value="Beta4Glucosyltransferase"/>
    <property type="match status" value="1"/>
</dbReference>
<proteinExistence type="inferred from homology"/>
<keyword evidence="3" id="KW-0808">Transferase</keyword>